<protein>
    <submittedName>
        <fullName evidence="2">(northern house mosquito) hypothetical protein</fullName>
    </submittedName>
</protein>
<name>A0A8D8I0M2_CULPI</name>
<feature type="compositionally biased region" description="Low complexity" evidence="1">
    <location>
        <begin position="118"/>
        <end position="133"/>
    </location>
</feature>
<feature type="region of interest" description="Disordered" evidence="1">
    <location>
        <begin position="118"/>
        <end position="150"/>
    </location>
</feature>
<dbReference type="EMBL" id="HBUE01338488">
    <property type="protein sequence ID" value="CAG6597407.1"/>
    <property type="molecule type" value="Transcribed_RNA"/>
</dbReference>
<dbReference type="EMBL" id="HBUE01231686">
    <property type="protein sequence ID" value="CAG6545268.1"/>
    <property type="molecule type" value="Transcribed_RNA"/>
</dbReference>
<dbReference type="EMBL" id="HBUE01113052">
    <property type="protein sequence ID" value="CAG6489606.1"/>
    <property type="molecule type" value="Transcribed_RNA"/>
</dbReference>
<dbReference type="EMBL" id="HBUE01113053">
    <property type="protein sequence ID" value="CAG6489608.1"/>
    <property type="molecule type" value="Transcribed_RNA"/>
</dbReference>
<sequence length="150" mass="16910">MGTVQRLLRGVTGGCQLGVVWQRRRTMRWIGVTERMGGTRRIRIITTTSRIGSIIGCRCRIPGTSSVPTRTKRSWNCWRRRTISPKPGWQRAGKPEPKPARFGCASWSASRRNWSRMRTACSTCSSSPPASARRWTRRSERRAPPAAGSP</sequence>
<dbReference type="EMBL" id="HBUE01338487">
    <property type="protein sequence ID" value="CAG6597404.1"/>
    <property type="molecule type" value="Transcribed_RNA"/>
</dbReference>
<reference evidence="2" key="1">
    <citation type="submission" date="2021-05" db="EMBL/GenBank/DDBJ databases">
        <authorList>
            <person name="Alioto T."/>
            <person name="Alioto T."/>
            <person name="Gomez Garrido J."/>
        </authorList>
    </citation>
    <scope>NUCLEOTIDE SEQUENCE</scope>
</reference>
<dbReference type="EMBL" id="HBUE01113055">
    <property type="protein sequence ID" value="CAG6489610.1"/>
    <property type="molecule type" value="Transcribed_RNA"/>
</dbReference>
<accession>A0A8D8I0M2</accession>
<evidence type="ECO:0000313" key="2">
    <source>
        <dbReference type="EMBL" id="CAG6545265.1"/>
    </source>
</evidence>
<proteinExistence type="predicted"/>
<dbReference type="EMBL" id="HBUE01231685">
    <property type="protein sequence ID" value="CAG6545265.1"/>
    <property type="molecule type" value="Transcribed_RNA"/>
</dbReference>
<dbReference type="AlphaFoldDB" id="A0A8D8I0M2"/>
<evidence type="ECO:0000256" key="1">
    <source>
        <dbReference type="SAM" id="MobiDB-lite"/>
    </source>
</evidence>
<organism evidence="2">
    <name type="scientific">Culex pipiens</name>
    <name type="common">House mosquito</name>
    <dbReference type="NCBI Taxonomy" id="7175"/>
    <lineage>
        <taxon>Eukaryota</taxon>
        <taxon>Metazoa</taxon>
        <taxon>Ecdysozoa</taxon>
        <taxon>Arthropoda</taxon>
        <taxon>Hexapoda</taxon>
        <taxon>Insecta</taxon>
        <taxon>Pterygota</taxon>
        <taxon>Neoptera</taxon>
        <taxon>Endopterygota</taxon>
        <taxon>Diptera</taxon>
        <taxon>Nematocera</taxon>
        <taxon>Culicoidea</taxon>
        <taxon>Culicidae</taxon>
        <taxon>Culicinae</taxon>
        <taxon>Culicini</taxon>
        <taxon>Culex</taxon>
        <taxon>Culex</taxon>
    </lineage>
</organism>